<dbReference type="CDD" id="cd03801">
    <property type="entry name" value="GT4_PimA-like"/>
    <property type="match status" value="1"/>
</dbReference>
<dbReference type="Gene3D" id="3.40.50.2000">
    <property type="entry name" value="Glycogen Phosphorylase B"/>
    <property type="match status" value="1"/>
</dbReference>
<dbReference type="EMBL" id="JAWDEV010000001">
    <property type="protein sequence ID" value="MDU0268602.1"/>
    <property type="molecule type" value="Genomic_DNA"/>
</dbReference>
<keyword evidence="2" id="KW-0808">Transferase</keyword>
<evidence type="ECO:0000313" key="2">
    <source>
        <dbReference type="EMBL" id="MDU0268602.1"/>
    </source>
</evidence>
<accession>A0AAE4LPY7</accession>
<evidence type="ECO:0000259" key="1">
    <source>
        <dbReference type="Pfam" id="PF00534"/>
    </source>
</evidence>
<sequence length="349" mass="40506">MSKSEAIIIGWINKGKPADCGETMKNQLMIRKLEELGIRCRQIDFKNWKRHPWVFFQLVWDIVVHRDNTLVLSTSASNIYLMIEILKKLNWKVNCIHWVIGGNLQECINDGKYQADVLDYATWTLVESSVMVDKLTAQGLHNVIQVPNFKPIKYYPNITTKIKEKKKLYFVFLGRIIPEKGIDYILEAACQLNKMGLQNKFLIDFYGKIDDSYESSFKERVDLIPNVNYQGFLNLGENEGYDKLSTYDMMLFPTYWKGEGFAGVFIDSFVSGVPMIVSDWAHNRQFLKESETALFVPVHDVTALYEKMYECIEGRYDLGKMAKCCQREAERYNVDNVMTKDLLKKVGLL</sequence>
<dbReference type="InterPro" id="IPR001296">
    <property type="entry name" value="Glyco_trans_1"/>
</dbReference>
<dbReference type="AlphaFoldDB" id="A0AAE4LPY7"/>
<feature type="domain" description="Glycosyl transferase family 1" evidence="1">
    <location>
        <begin position="163"/>
        <end position="320"/>
    </location>
</feature>
<dbReference type="SUPFAM" id="SSF53756">
    <property type="entry name" value="UDP-Glycosyltransferase/glycogen phosphorylase"/>
    <property type="match status" value="1"/>
</dbReference>
<dbReference type="PANTHER" id="PTHR12526">
    <property type="entry name" value="GLYCOSYLTRANSFERASE"/>
    <property type="match status" value="1"/>
</dbReference>
<evidence type="ECO:0000313" key="3">
    <source>
        <dbReference type="Proteomes" id="UP001181086"/>
    </source>
</evidence>
<organism evidence="2 3">
    <name type="scientific">Phocaeicola dorei</name>
    <dbReference type="NCBI Taxonomy" id="357276"/>
    <lineage>
        <taxon>Bacteria</taxon>
        <taxon>Pseudomonadati</taxon>
        <taxon>Bacteroidota</taxon>
        <taxon>Bacteroidia</taxon>
        <taxon>Bacteroidales</taxon>
        <taxon>Bacteroidaceae</taxon>
        <taxon>Phocaeicola</taxon>
    </lineage>
</organism>
<comment type="caution">
    <text evidence="2">The sequence shown here is derived from an EMBL/GenBank/DDBJ whole genome shotgun (WGS) entry which is preliminary data.</text>
</comment>
<reference evidence="2" key="1">
    <citation type="submission" date="2023-10" db="EMBL/GenBank/DDBJ databases">
        <title>Genome of Potential pathogenic bacteria in Crohn's disease.</title>
        <authorList>
            <person name="Rodriguez-Palacios A."/>
        </authorList>
    </citation>
    <scope>NUCLEOTIDE SEQUENCE</scope>
    <source>
        <strain evidence="2">CavFT-hAR62</strain>
    </source>
</reference>
<proteinExistence type="predicted"/>
<dbReference type="Pfam" id="PF00534">
    <property type="entry name" value="Glycos_transf_1"/>
    <property type="match status" value="1"/>
</dbReference>
<dbReference type="RefSeq" id="WP_195302332.1">
    <property type="nucleotide sequence ID" value="NZ_BAABZF010000001.1"/>
</dbReference>
<dbReference type="Proteomes" id="UP001181086">
    <property type="component" value="Unassembled WGS sequence"/>
</dbReference>
<gene>
    <name evidence="2" type="ORF">RVH45_01535</name>
</gene>
<keyword evidence="2" id="KW-0328">Glycosyltransferase</keyword>
<protein>
    <submittedName>
        <fullName evidence="2">Glycosyltransferase</fullName>
        <ecNumber evidence="2">2.4.-.-</ecNumber>
    </submittedName>
</protein>
<name>A0AAE4LPY7_9BACT</name>
<dbReference type="GO" id="GO:0016757">
    <property type="term" value="F:glycosyltransferase activity"/>
    <property type="evidence" value="ECO:0007669"/>
    <property type="project" value="UniProtKB-KW"/>
</dbReference>
<dbReference type="EC" id="2.4.-.-" evidence="2"/>